<dbReference type="EMBL" id="CM045761">
    <property type="protein sequence ID" value="KAI8014363.1"/>
    <property type="molecule type" value="Genomic_DNA"/>
</dbReference>
<evidence type="ECO:0000313" key="1">
    <source>
        <dbReference type="EMBL" id="KAI8014363.1"/>
    </source>
</evidence>
<evidence type="ECO:0000313" key="2">
    <source>
        <dbReference type="Proteomes" id="UP001060215"/>
    </source>
</evidence>
<organism evidence="1 2">
    <name type="scientific">Camellia lanceoleosa</name>
    <dbReference type="NCBI Taxonomy" id="1840588"/>
    <lineage>
        <taxon>Eukaryota</taxon>
        <taxon>Viridiplantae</taxon>
        <taxon>Streptophyta</taxon>
        <taxon>Embryophyta</taxon>
        <taxon>Tracheophyta</taxon>
        <taxon>Spermatophyta</taxon>
        <taxon>Magnoliopsida</taxon>
        <taxon>eudicotyledons</taxon>
        <taxon>Gunneridae</taxon>
        <taxon>Pentapetalae</taxon>
        <taxon>asterids</taxon>
        <taxon>Ericales</taxon>
        <taxon>Theaceae</taxon>
        <taxon>Camellia</taxon>
    </lineage>
</organism>
<keyword evidence="2" id="KW-1185">Reference proteome</keyword>
<gene>
    <name evidence="1" type="ORF">LOK49_LG05G03768</name>
</gene>
<accession>A0ACC0HN92</accession>
<dbReference type="Proteomes" id="UP001060215">
    <property type="component" value="Chromosome 4"/>
</dbReference>
<reference evidence="1 2" key="1">
    <citation type="journal article" date="2022" name="Plant J.">
        <title>Chromosome-level genome of Camellia lanceoleosa provides a valuable resource for understanding genome evolution and self-incompatibility.</title>
        <authorList>
            <person name="Gong W."/>
            <person name="Xiao S."/>
            <person name="Wang L."/>
            <person name="Liao Z."/>
            <person name="Chang Y."/>
            <person name="Mo W."/>
            <person name="Hu G."/>
            <person name="Li W."/>
            <person name="Zhao G."/>
            <person name="Zhu H."/>
            <person name="Hu X."/>
            <person name="Ji K."/>
            <person name="Xiang X."/>
            <person name="Song Q."/>
            <person name="Yuan D."/>
            <person name="Jin S."/>
            <person name="Zhang L."/>
        </authorList>
    </citation>
    <scope>NUCLEOTIDE SEQUENCE [LARGE SCALE GENOMIC DNA]</scope>
    <source>
        <strain evidence="1">SQ_2022a</strain>
    </source>
</reference>
<sequence>MYYIICLVLSHLSLTLHSQLSLTAVTFISTKLTDFSLSQRRPARTTTTTTTAPPRLSSTPSLLDVADHHPRLARATASPLPLFSTSPTTHHRCPAGTITASLTPSRLSSLPLYRSVFFFCFFLF</sequence>
<protein>
    <submittedName>
        <fullName evidence="1">Uncharacterized protein</fullName>
    </submittedName>
</protein>
<name>A0ACC0HN92_9ERIC</name>
<comment type="caution">
    <text evidence="1">The sequence shown here is derived from an EMBL/GenBank/DDBJ whole genome shotgun (WGS) entry which is preliminary data.</text>
</comment>
<proteinExistence type="predicted"/>